<keyword evidence="4" id="KW-0966">Cell projection</keyword>
<dbReference type="GO" id="GO:0036126">
    <property type="term" value="C:sperm flagellum"/>
    <property type="evidence" value="ECO:0007669"/>
    <property type="project" value="TreeGrafter"/>
</dbReference>
<dbReference type="GO" id="GO:0002574">
    <property type="term" value="P:thrombocyte differentiation"/>
    <property type="evidence" value="ECO:0007669"/>
    <property type="project" value="Ensembl"/>
</dbReference>
<dbReference type="AlphaFoldDB" id="A0A8C9VQV5"/>
<dbReference type="InterPro" id="IPR011992">
    <property type="entry name" value="EF-hand-dom_pair"/>
</dbReference>
<organism evidence="7 8">
    <name type="scientific">Scleropages formosus</name>
    <name type="common">Asian bonytongue</name>
    <name type="synonym">Osteoglossum formosum</name>
    <dbReference type="NCBI Taxonomy" id="113540"/>
    <lineage>
        <taxon>Eukaryota</taxon>
        <taxon>Metazoa</taxon>
        <taxon>Chordata</taxon>
        <taxon>Craniata</taxon>
        <taxon>Vertebrata</taxon>
        <taxon>Euteleostomi</taxon>
        <taxon>Actinopterygii</taxon>
        <taxon>Neopterygii</taxon>
        <taxon>Teleostei</taxon>
        <taxon>Osteoglossocephala</taxon>
        <taxon>Osteoglossomorpha</taxon>
        <taxon>Osteoglossiformes</taxon>
        <taxon>Osteoglossidae</taxon>
        <taxon>Scleropages</taxon>
    </lineage>
</organism>
<keyword evidence="3" id="KW-0677">Repeat</keyword>
<evidence type="ECO:0000256" key="2">
    <source>
        <dbReference type="ARBA" id="ARBA00022574"/>
    </source>
</evidence>
<feature type="compositionally biased region" description="Polar residues" evidence="6">
    <location>
        <begin position="1"/>
        <end position="14"/>
    </location>
</feature>
<dbReference type="SUPFAM" id="SSF50978">
    <property type="entry name" value="WD40 repeat-like"/>
    <property type="match status" value="1"/>
</dbReference>
<sequence>MSGVSGTQSPSSLVDSKEEASPPKSGEQNEKADSLTQSDMESGEEEPKKEHEDGQEIVILASLISDASYMWFQNLEWAFGINKSLPVFNLHHDEQLVVLYGCAHVAVVYNHTSNSQYRFQGHCSLISSLCMSEDKRWLVTADKGSESLVIIWDTYSGVCVWDWTSDTENPLCVTDLSLELGRQHHILFHPNDSSQLLSNSDTHVLFYTMYIFTCTYFYSLIQTFSKVVGSVSQSIFCLQGSQAISATMAGNLLLWDVAHTTTTHQPHREVIKLIPLQDDGITVLTLNQSFIVTGDIRGHVKFYDNKFKLMTWFSEFNLDPITSISFSKETDIAMLEYGENCSLEAKQFVVQNFVVSTATAMVVYVDAQDGVLQMLVQGDSEAVHAVVCHPLQPFVAFGSHCGVLNIWDYQQKKPNCRKSFPEEKIQCLAYDPQGLYLAVGFASGAVKVMEVLTLEDEDVEYLKYSKNGITHITFSMDSRFLATAVSFRNAVMVFQLAYEDSRKVWNLLGRYCSHYKPIQDLLFGVCMDTTQPKLLSLGLDRILHGNHLLHTYKGELTIRSTEQIEQSAVPTCMAWYPALTTESFLLIASDQYKMKLFNSTDKMCRKTVLGPIYGSPIKKIAILPKSAEGNLDSRYLAFITTDKVGLEILPLDGNPYKSFAIICHPAGVSAFACSCDGKYIFTIGGPDYTIFSWEANLNALEAAASLGGQGLIPFYSLLEGGRDGEFFKEMEDYFYYCQLRSEGINSMKKRRVSTKIPLKEVPFIMRALGFYPTEQELMEIQNEVKFSRYAETGKYVTDIDLEDFIKLFVNHRPAFGISRKEIQHIFEVLGDPNENGEQSVNREELLELLQTIGENMTEEELTECFTTLLGRNPEGGRSELESTEHTAFKDHIEQDT</sequence>
<evidence type="ECO:0000313" key="8">
    <source>
        <dbReference type="Proteomes" id="UP000694397"/>
    </source>
</evidence>
<reference evidence="7" key="3">
    <citation type="submission" date="2025-09" db="UniProtKB">
        <authorList>
            <consortium name="Ensembl"/>
        </authorList>
    </citation>
    <scope>IDENTIFICATION</scope>
</reference>
<dbReference type="SMART" id="SM00320">
    <property type="entry name" value="WD40"/>
    <property type="match status" value="8"/>
</dbReference>
<dbReference type="InterPro" id="IPR001680">
    <property type="entry name" value="WD40_rpt"/>
</dbReference>
<dbReference type="OrthoDB" id="4899631at2759"/>
<evidence type="ECO:0000256" key="3">
    <source>
        <dbReference type="ARBA" id="ARBA00022737"/>
    </source>
</evidence>
<dbReference type="Proteomes" id="UP000694397">
    <property type="component" value="Chromosome 1"/>
</dbReference>
<evidence type="ECO:0000256" key="5">
    <source>
        <dbReference type="ARBA" id="ARBA00040994"/>
    </source>
</evidence>
<protein>
    <recommendedName>
        <fullName evidence="5">Cilia- and flagella-associated protein 251</fullName>
    </recommendedName>
</protein>
<evidence type="ECO:0000256" key="4">
    <source>
        <dbReference type="ARBA" id="ARBA00023273"/>
    </source>
</evidence>
<reference evidence="7 8" key="1">
    <citation type="submission" date="2019-04" db="EMBL/GenBank/DDBJ databases">
        <authorList>
            <consortium name="Wellcome Sanger Institute Data Sharing"/>
        </authorList>
    </citation>
    <scope>NUCLEOTIDE SEQUENCE [LARGE SCALE GENOMIC DNA]</scope>
</reference>
<dbReference type="Gene3D" id="2.130.10.10">
    <property type="entry name" value="YVTN repeat-like/Quinoprotein amine dehydrogenase"/>
    <property type="match status" value="2"/>
</dbReference>
<feature type="compositionally biased region" description="Basic and acidic residues" evidence="6">
    <location>
        <begin position="874"/>
        <end position="896"/>
    </location>
</feature>
<accession>A0A8C9VQV5</accession>
<keyword evidence="2" id="KW-0853">WD repeat</keyword>
<feature type="region of interest" description="Disordered" evidence="6">
    <location>
        <begin position="872"/>
        <end position="896"/>
    </location>
</feature>
<proteinExistence type="predicted"/>
<reference evidence="7" key="2">
    <citation type="submission" date="2025-08" db="UniProtKB">
        <authorList>
            <consortium name="Ensembl"/>
        </authorList>
    </citation>
    <scope>IDENTIFICATION</scope>
</reference>
<dbReference type="GO" id="GO:0030223">
    <property type="term" value="P:neutrophil differentiation"/>
    <property type="evidence" value="ECO:0007669"/>
    <property type="project" value="Ensembl"/>
</dbReference>
<feature type="region of interest" description="Disordered" evidence="6">
    <location>
        <begin position="1"/>
        <end position="53"/>
    </location>
</feature>
<dbReference type="PANTHER" id="PTHR13720:SF13">
    <property type="entry name" value="CILIA- AND FLAGELLA-ASSOCIATED PROTEIN 251"/>
    <property type="match status" value="1"/>
</dbReference>
<dbReference type="GeneTree" id="ENSGT00390000013370"/>
<dbReference type="Pfam" id="PF00400">
    <property type="entry name" value="WD40"/>
    <property type="match status" value="1"/>
</dbReference>
<name>A0A8C9VQV5_SCLFO</name>
<dbReference type="SUPFAM" id="SSF50998">
    <property type="entry name" value="Quinoprotein alcohol dehydrogenase-like"/>
    <property type="match status" value="1"/>
</dbReference>
<comment type="subcellular location">
    <subcellularLocation>
        <location evidence="1">Cell projection</location>
        <location evidence="1">Cilium</location>
    </subcellularLocation>
</comment>
<evidence type="ECO:0000256" key="1">
    <source>
        <dbReference type="ARBA" id="ARBA00004138"/>
    </source>
</evidence>
<evidence type="ECO:0000313" key="7">
    <source>
        <dbReference type="Ensembl" id="ENSSFOP00015063508.1"/>
    </source>
</evidence>
<dbReference type="Ensembl" id="ENSSFOT00015070736.1">
    <property type="protein sequence ID" value="ENSSFOP00015063508.1"/>
    <property type="gene ID" value="ENSSFOG00015018136.2"/>
</dbReference>
<dbReference type="PANTHER" id="PTHR13720">
    <property type="entry name" value="WD-40 REPEAT PROTEIN"/>
    <property type="match status" value="1"/>
</dbReference>
<dbReference type="InterPro" id="IPR011047">
    <property type="entry name" value="Quinoprotein_ADH-like_sf"/>
</dbReference>
<keyword evidence="8" id="KW-1185">Reference proteome</keyword>
<feature type="compositionally biased region" description="Basic and acidic residues" evidence="6">
    <location>
        <begin position="15"/>
        <end position="33"/>
    </location>
</feature>
<gene>
    <name evidence="7" type="primary">CFAP251</name>
    <name evidence="7" type="synonym">cfap251</name>
</gene>
<dbReference type="InterPro" id="IPR015943">
    <property type="entry name" value="WD40/YVTN_repeat-like_dom_sf"/>
</dbReference>
<dbReference type="InterPro" id="IPR050630">
    <property type="entry name" value="WD_repeat_EMAP"/>
</dbReference>
<dbReference type="Gene3D" id="1.10.238.10">
    <property type="entry name" value="EF-hand"/>
    <property type="match status" value="1"/>
</dbReference>
<evidence type="ECO:0000256" key="6">
    <source>
        <dbReference type="SAM" id="MobiDB-lite"/>
    </source>
</evidence>
<dbReference type="SUPFAM" id="SSF47473">
    <property type="entry name" value="EF-hand"/>
    <property type="match status" value="1"/>
</dbReference>
<dbReference type="InterPro" id="IPR036322">
    <property type="entry name" value="WD40_repeat_dom_sf"/>
</dbReference>